<dbReference type="GO" id="GO:0009897">
    <property type="term" value="C:external side of plasma membrane"/>
    <property type="evidence" value="ECO:0007669"/>
    <property type="project" value="TreeGrafter"/>
</dbReference>
<dbReference type="InterPro" id="IPR011161">
    <property type="entry name" value="MHC_I-like_Ag-recog"/>
</dbReference>
<keyword evidence="2" id="KW-0325">Glycoprotein</keyword>
<evidence type="ECO:0000256" key="1">
    <source>
        <dbReference type="ARBA" id="ARBA00022729"/>
    </source>
</evidence>
<evidence type="ECO:0000313" key="7">
    <source>
        <dbReference type="RefSeq" id="XP_032128924.1"/>
    </source>
</evidence>
<dbReference type="GO" id="GO:0001916">
    <property type="term" value="P:positive regulation of T cell mediated cytotoxicity"/>
    <property type="evidence" value="ECO:0007669"/>
    <property type="project" value="TreeGrafter"/>
</dbReference>
<dbReference type="RefSeq" id="XP_032128924.1">
    <property type="nucleotide sequence ID" value="XM_032273033.1"/>
</dbReference>
<accession>A0A6J3HGR4</accession>
<reference evidence="7" key="1">
    <citation type="submission" date="2025-08" db="UniProtKB">
        <authorList>
            <consortium name="RefSeq"/>
        </authorList>
    </citation>
    <scope>IDENTIFICATION</scope>
    <source>
        <tissue evidence="7">Blood</tissue>
    </source>
</reference>
<sequence length="233" mass="26469">MVPVLLSFLLLLGPAVPQGTQDGFHTLQGRFGCEIQNNRSTGASWEYTYDERGYIKFNKEIPAWIPLDPAAHITKKKWEAEPVYVLRAKAYLEEECPATLRKYLNYSKSILDRQGTHCSLLPSTKSRIKDDLKLGAQATSESGLICSWMFSQTPRFHLVGLSSLPWDDIICGLKRTSSKFQAECARKSILCWWVSPNRLHLTDKELEVREVRVTLSVRGRAGTPIPDFRFPIP</sequence>
<evidence type="ECO:0000256" key="2">
    <source>
        <dbReference type="ARBA" id="ARBA00023180"/>
    </source>
</evidence>
<name>A0A6J3HGR4_SAPAP</name>
<dbReference type="SUPFAM" id="SSF54452">
    <property type="entry name" value="MHC antigen-recognition domain"/>
    <property type="match status" value="1"/>
</dbReference>
<dbReference type="InterPro" id="IPR011162">
    <property type="entry name" value="MHC_I/II-like_Ag-recog"/>
</dbReference>
<comment type="similarity">
    <text evidence="3">Belongs to the MHC class I family.</text>
</comment>
<dbReference type="InterPro" id="IPR001039">
    <property type="entry name" value="MHC_I_a_a1/a2"/>
</dbReference>
<feature type="chain" id="PRO_5026991181" evidence="4">
    <location>
        <begin position="18"/>
        <end position="233"/>
    </location>
</feature>
<gene>
    <name evidence="7" type="primary">LOC116546921</name>
</gene>
<feature type="signal peptide" evidence="4">
    <location>
        <begin position="1"/>
        <end position="17"/>
    </location>
</feature>
<keyword evidence="6" id="KW-1185">Reference proteome</keyword>
<evidence type="ECO:0000256" key="4">
    <source>
        <dbReference type="SAM" id="SignalP"/>
    </source>
</evidence>
<organism evidence="6 7">
    <name type="scientific">Sapajus apella</name>
    <name type="common">Brown-capped capuchin</name>
    <name type="synonym">Cebus apella</name>
    <dbReference type="NCBI Taxonomy" id="9515"/>
    <lineage>
        <taxon>Eukaryota</taxon>
        <taxon>Metazoa</taxon>
        <taxon>Chordata</taxon>
        <taxon>Craniata</taxon>
        <taxon>Vertebrata</taxon>
        <taxon>Euteleostomi</taxon>
        <taxon>Mammalia</taxon>
        <taxon>Eutheria</taxon>
        <taxon>Euarchontoglires</taxon>
        <taxon>Primates</taxon>
        <taxon>Haplorrhini</taxon>
        <taxon>Platyrrhini</taxon>
        <taxon>Cebidae</taxon>
        <taxon>Cebinae</taxon>
        <taxon>Sapajus</taxon>
    </lineage>
</organism>
<dbReference type="GO" id="GO:0002476">
    <property type="term" value="P:antigen processing and presentation of endogenous peptide antigen via MHC class Ib"/>
    <property type="evidence" value="ECO:0007669"/>
    <property type="project" value="TreeGrafter"/>
</dbReference>
<dbReference type="PRINTS" id="PR01638">
    <property type="entry name" value="MHCCLASSI"/>
</dbReference>
<dbReference type="GO" id="GO:0006955">
    <property type="term" value="P:immune response"/>
    <property type="evidence" value="ECO:0007669"/>
    <property type="project" value="TreeGrafter"/>
</dbReference>
<dbReference type="AlphaFoldDB" id="A0A6J3HGR4"/>
<dbReference type="Gene3D" id="3.30.500.10">
    <property type="entry name" value="MHC class I-like antigen recognition-like"/>
    <property type="match status" value="1"/>
</dbReference>
<evidence type="ECO:0000313" key="6">
    <source>
        <dbReference type="Proteomes" id="UP000504640"/>
    </source>
</evidence>
<dbReference type="GeneID" id="116546921"/>
<dbReference type="Pfam" id="PF00129">
    <property type="entry name" value="MHC_I"/>
    <property type="match status" value="1"/>
</dbReference>
<evidence type="ECO:0000256" key="3">
    <source>
        <dbReference type="RuleBase" id="RU004439"/>
    </source>
</evidence>
<evidence type="ECO:0000259" key="5">
    <source>
        <dbReference type="Pfam" id="PF00129"/>
    </source>
</evidence>
<feature type="domain" description="MHC class I-like antigen recognition-like" evidence="5">
    <location>
        <begin position="20"/>
        <end position="111"/>
    </location>
</feature>
<protein>
    <submittedName>
        <fullName evidence="7">H-2 class I histocompatibility antigen, K-D alpha chain-like</fullName>
    </submittedName>
</protein>
<dbReference type="GO" id="GO:0005615">
    <property type="term" value="C:extracellular space"/>
    <property type="evidence" value="ECO:0007669"/>
    <property type="project" value="TreeGrafter"/>
</dbReference>
<dbReference type="PANTHER" id="PTHR16675">
    <property type="entry name" value="MHC CLASS I-RELATED"/>
    <property type="match status" value="1"/>
</dbReference>
<dbReference type="PANTHER" id="PTHR16675:SF289">
    <property type="entry name" value="ZINC-ALPHA-2-GLYCOPROTEIN"/>
    <property type="match status" value="1"/>
</dbReference>
<proteinExistence type="inferred from homology"/>
<dbReference type="InterPro" id="IPR037055">
    <property type="entry name" value="MHC_I-like_Ag-recog_sf"/>
</dbReference>
<dbReference type="Proteomes" id="UP000504640">
    <property type="component" value="Unplaced"/>
</dbReference>
<keyword evidence="1 4" id="KW-0732">Signal</keyword>
<dbReference type="InterPro" id="IPR050208">
    <property type="entry name" value="MHC_class-I_related"/>
</dbReference>
<dbReference type="GO" id="GO:0002486">
    <property type="term" value="P:antigen processing and presentation of endogenous peptide antigen via MHC class I via ER pathway, TAP-independent"/>
    <property type="evidence" value="ECO:0007669"/>
    <property type="project" value="TreeGrafter"/>
</dbReference>